<comment type="caution">
    <text evidence="2">The sequence shown here is derived from an EMBL/GenBank/DDBJ whole genome shotgun (WGS) entry which is preliminary data.</text>
</comment>
<dbReference type="SUPFAM" id="SSF50685">
    <property type="entry name" value="Barwin-like endoglucanases"/>
    <property type="match status" value="1"/>
</dbReference>
<gene>
    <name evidence="2" type="ORF">ACI2L5_13075</name>
</gene>
<dbReference type="Pfam" id="PF03330">
    <property type="entry name" value="DPBB_1"/>
    <property type="match status" value="1"/>
</dbReference>
<sequence length="143" mass="14828">MACGSPGSTPLWAGEASWFCCGNSWGPCASTGGGACGTCRSGELQAAWPHASQECWEITRPDLCGEDIPKRGCGSVLTVRHQCSDASVCVTITDCGPRTKSFCSEKTCCDGVCRTNRVIDLTPAAFSALGSLSSGTLPVLIDE</sequence>
<dbReference type="InterPro" id="IPR009009">
    <property type="entry name" value="RlpA-like_DPBB"/>
</dbReference>
<dbReference type="Gene3D" id="2.40.40.10">
    <property type="entry name" value="RlpA-like domain"/>
    <property type="match status" value="1"/>
</dbReference>
<reference evidence="2 3" key="1">
    <citation type="submission" date="2024-11" db="EMBL/GenBank/DDBJ databases">
        <title>The Natural Products Discovery Center: Release of the First 8490 Sequenced Strains for Exploring Actinobacteria Biosynthetic Diversity.</title>
        <authorList>
            <person name="Kalkreuter E."/>
            <person name="Kautsar S.A."/>
            <person name="Yang D."/>
            <person name="Bader C.D."/>
            <person name="Teijaro C.N."/>
            <person name="Fluegel L."/>
            <person name="Davis C.M."/>
            <person name="Simpson J.R."/>
            <person name="Lauterbach L."/>
            <person name="Steele A.D."/>
            <person name="Gui C."/>
            <person name="Meng S."/>
            <person name="Li G."/>
            <person name="Viehrig K."/>
            <person name="Ye F."/>
            <person name="Su P."/>
            <person name="Kiefer A.F."/>
            <person name="Nichols A."/>
            <person name="Cepeda A.J."/>
            <person name="Yan W."/>
            <person name="Fan B."/>
            <person name="Jiang Y."/>
            <person name="Adhikari A."/>
            <person name="Zheng C.-J."/>
            <person name="Schuster L."/>
            <person name="Cowan T.M."/>
            <person name="Smanski M.J."/>
            <person name="Chevrette M.G."/>
            <person name="De Carvalho L.P.S."/>
            <person name="Shen B."/>
        </authorList>
    </citation>
    <scope>NUCLEOTIDE SEQUENCE [LARGE SCALE GENOMIC DNA]</scope>
    <source>
        <strain evidence="2 3">NPDC020863</strain>
    </source>
</reference>
<proteinExistence type="predicted"/>
<dbReference type="Proteomes" id="UP001620295">
    <property type="component" value="Unassembled WGS sequence"/>
</dbReference>
<evidence type="ECO:0000313" key="2">
    <source>
        <dbReference type="EMBL" id="MFK4265863.1"/>
    </source>
</evidence>
<dbReference type="RefSeq" id="WP_358640657.1">
    <property type="nucleotide sequence ID" value="NZ_JBFACG010000008.1"/>
</dbReference>
<evidence type="ECO:0000313" key="3">
    <source>
        <dbReference type="Proteomes" id="UP001620295"/>
    </source>
</evidence>
<keyword evidence="3" id="KW-1185">Reference proteome</keyword>
<dbReference type="InterPro" id="IPR036908">
    <property type="entry name" value="RlpA-like_sf"/>
</dbReference>
<dbReference type="CDD" id="cd22268">
    <property type="entry name" value="DPBB_RlpA-like"/>
    <property type="match status" value="1"/>
</dbReference>
<accession>A0ABW8LIX4</accession>
<evidence type="ECO:0000259" key="1">
    <source>
        <dbReference type="Pfam" id="PF03330"/>
    </source>
</evidence>
<feature type="domain" description="RlpA-like protein double-psi beta-barrel" evidence="1">
    <location>
        <begin position="77"/>
        <end position="140"/>
    </location>
</feature>
<name>A0ABW8LIX4_9ACTN</name>
<dbReference type="EMBL" id="JBJDQH010000004">
    <property type="protein sequence ID" value="MFK4265863.1"/>
    <property type="molecule type" value="Genomic_DNA"/>
</dbReference>
<organism evidence="2 3">
    <name type="scientific">Streptomyces milbemycinicus</name>
    <dbReference type="NCBI Taxonomy" id="476552"/>
    <lineage>
        <taxon>Bacteria</taxon>
        <taxon>Bacillati</taxon>
        <taxon>Actinomycetota</taxon>
        <taxon>Actinomycetes</taxon>
        <taxon>Kitasatosporales</taxon>
        <taxon>Streptomycetaceae</taxon>
        <taxon>Streptomyces</taxon>
    </lineage>
</organism>
<protein>
    <submittedName>
        <fullName evidence="2">Septal ring lytic transglycosylase RlpA family protein</fullName>
    </submittedName>
</protein>